<dbReference type="PROSITE" id="PS50893">
    <property type="entry name" value="ABC_TRANSPORTER_2"/>
    <property type="match status" value="1"/>
</dbReference>
<name>A0A6S6TFA4_9GAMM</name>
<dbReference type="EMBL" id="CACVAY010000106">
    <property type="protein sequence ID" value="CAA6821831.1"/>
    <property type="molecule type" value="Genomic_DNA"/>
</dbReference>
<organism evidence="6">
    <name type="scientific">uncultured Thiotrichaceae bacterium</name>
    <dbReference type="NCBI Taxonomy" id="298394"/>
    <lineage>
        <taxon>Bacteria</taxon>
        <taxon>Pseudomonadati</taxon>
        <taxon>Pseudomonadota</taxon>
        <taxon>Gammaproteobacteria</taxon>
        <taxon>Thiotrichales</taxon>
        <taxon>Thiotrichaceae</taxon>
        <taxon>environmental samples</taxon>
    </lineage>
</organism>
<dbReference type="GO" id="GO:0005524">
    <property type="term" value="F:ATP binding"/>
    <property type="evidence" value="ECO:0007669"/>
    <property type="project" value="UniProtKB-KW"/>
</dbReference>
<dbReference type="SUPFAM" id="SSF52540">
    <property type="entry name" value="P-loop containing nucleoside triphosphate hydrolases"/>
    <property type="match status" value="1"/>
</dbReference>
<keyword evidence="4 6" id="KW-0067">ATP-binding</keyword>
<evidence type="ECO:0000256" key="4">
    <source>
        <dbReference type="ARBA" id="ARBA00022840"/>
    </source>
</evidence>
<dbReference type="GO" id="GO:0055085">
    <property type="term" value="P:transmembrane transport"/>
    <property type="evidence" value="ECO:0007669"/>
    <property type="project" value="InterPro"/>
</dbReference>
<dbReference type="InterPro" id="IPR015856">
    <property type="entry name" value="ABC_transpr_CbiO/EcfA_su"/>
</dbReference>
<dbReference type="InterPro" id="IPR003593">
    <property type="entry name" value="AAA+_ATPase"/>
</dbReference>
<evidence type="ECO:0000256" key="3">
    <source>
        <dbReference type="ARBA" id="ARBA00022741"/>
    </source>
</evidence>
<evidence type="ECO:0000256" key="2">
    <source>
        <dbReference type="ARBA" id="ARBA00022448"/>
    </source>
</evidence>
<dbReference type="PANTHER" id="PTHR42734">
    <property type="entry name" value="METAL TRANSPORT SYSTEM ATP-BINDING PROTEIN TM_0124-RELATED"/>
    <property type="match status" value="1"/>
</dbReference>
<sequence length="225" mass="25587">MKQHDTYIHFHELSKSWNGKTLLEQIDIELHGGDCLLITGENGSGKSTLLRIMAGLLKPDHALISTSRGTDNQHVNWHKRKKMLRQHIMYLHQTPYLFAGTVKKNLAYVKSELDINDAMQWADIETLADQQTYSLSGGEKQRVALARAWLKQPDILLLDEPTANLDQDSRQRTIELLCSLKTQGVAIVIASHDPLHFTQAVNKQMNLNNGKLCRPFPFTCEAQYK</sequence>
<dbReference type="InterPro" id="IPR017871">
    <property type="entry name" value="ABC_transporter-like_CS"/>
</dbReference>
<reference evidence="6" key="1">
    <citation type="submission" date="2020-01" db="EMBL/GenBank/DDBJ databases">
        <authorList>
            <person name="Meier V. D."/>
            <person name="Meier V D."/>
        </authorList>
    </citation>
    <scope>NUCLEOTIDE SEQUENCE</scope>
    <source>
        <strain evidence="6">HLG_WM_MAG_07</strain>
    </source>
</reference>
<accession>A0A6S6TFA4</accession>
<evidence type="ECO:0000256" key="1">
    <source>
        <dbReference type="ARBA" id="ARBA00005417"/>
    </source>
</evidence>
<feature type="domain" description="ABC transporter" evidence="5">
    <location>
        <begin position="8"/>
        <end position="224"/>
    </location>
</feature>
<dbReference type="Gene3D" id="3.40.50.300">
    <property type="entry name" value="P-loop containing nucleotide triphosphate hydrolases"/>
    <property type="match status" value="1"/>
</dbReference>
<evidence type="ECO:0000259" key="5">
    <source>
        <dbReference type="PROSITE" id="PS50893"/>
    </source>
</evidence>
<dbReference type="CDD" id="cd03225">
    <property type="entry name" value="ABC_cobalt_CbiO_domain1"/>
    <property type="match status" value="1"/>
</dbReference>
<dbReference type="GO" id="GO:0016020">
    <property type="term" value="C:membrane"/>
    <property type="evidence" value="ECO:0007669"/>
    <property type="project" value="InterPro"/>
</dbReference>
<keyword evidence="2" id="KW-0813">Transport</keyword>
<comment type="similarity">
    <text evidence="1">Belongs to the ABC transporter superfamily.</text>
</comment>
<keyword evidence="3" id="KW-0547">Nucleotide-binding</keyword>
<protein>
    <submittedName>
        <fullName evidence="6">ABC transporter ATP-binding protein</fullName>
    </submittedName>
</protein>
<dbReference type="InterPro" id="IPR003439">
    <property type="entry name" value="ABC_transporter-like_ATP-bd"/>
</dbReference>
<dbReference type="Pfam" id="PF00005">
    <property type="entry name" value="ABC_tran"/>
    <property type="match status" value="1"/>
</dbReference>
<gene>
    <name evidence="6" type="ORF">HELGO_WM20253</name>
</gene>
<dbReference type="AlphaFoldDB" id="A0A6S6TFA4"/>
<dbReference type="InterPro" id="IPR027417">
    <property type="entry name" value="P-loop_NTPase"/>
</dbReference>
<dbReference type="PANTHER" id="PTHR42734:SF17">
    <property type="entry name" value="METAL TRANSPORT SYSTEM ATP-BINDING PROTEIN TM_0124-RELATED"/>
    <property type="match status" value="1"/>
</dbReference>
<dbReference type="SMART" id="SM00382">
    <property type="entry name" value="AAA"/>
    <property type="match status" value="1"/>
</dbReference>
<evidence type="ECO:0000313" key="6">
    <source>
        <dbReference type="EMBL" id="CAA6821831.1"/>
    </source>
</evidence>
<dbReference type="GO" id="GO:0016887">
    <property type="term" value="F:ATP hydrolysis activity"/>
    <property type="evidence" value="ECO:0007669"/>
    <property type="project" value="InterPro"/>
</dbReference>
<proteinExistence type="inferred from homology"/>
<dbReference type="InterPro" id="IPR050153">
    <property type="entry name" value="Metal_Ion_Import_ABC"/>
</dbReference>
<dbReference type="PROSITE" id="PS00211">
    <property type="entry name" value="ABC_TRANSPORTER_1"/>
    <property type="match status" value="1"/>
</dbReference>